<accession>A0A8H6XRC4</accession>
<comment type="similarity">
    <text evidence="2 6">Belongs to the adaptor complexes large subunit family.</text>
</comment>
<evidence type="ECO:0000256" key="6">
    <source>
        <dbReference type="PIRNR" id="PIRNR002291"/>
    </source>
</evidence>
<dbReference type="PANTHER" id="PTHR11134">
    <property type="entry name" value="ADAPTOR COMPLEX SUBUNIT BETA FAMILY MEMBER"/>
    <property type="match status" value="1"/>
</dbReference>
<keyword evidence="4 6" id="KW-0653">Protein transport</keyword>
<feature type="region of interest" description="Disordered" evidence="7">
    <location>
        <begin position="690"/>
        <end position="715"/>
    </location>
</feature>
<reference evidence="9" key="1">
    <citation type="submission" date="2020-05" db="EMBL/GenBank/DDBJ databases">
        <title>Mycena genomes resolve the evolution of fungal bioluminescence.</title>
        <authorList>
            <person name="Tsai I.J."/>
        </authorList>
    </citation>
    <scope>NUCLEOTIDE SEQUENCE</scope>
    <source>
        <strain evidence="9">CCC161011</strain>
    </source>
</reference>
<evidence type="ECO:0000259" key="8">
    <source>
        <dbReference type="Pfam" id="PF01602"/>
    </source>
</evidence>
<evidence type="ECO:0000256" key="7">
    <source>
        <dbReference type="SAM" id="MobiDB-lite"/>
    </source>
</evidence>
<dbReference type="InterPro" id="IPR011989">
    <property type="entry name" value="ARM-like"/>
</dbReference>
<comment type="function">
    <text evidence="6">Adaptins are components of the adaptor complexes which link clathrin to receptors in coated vesicles. Clathrin-associated protein complexes are believed to interact with the cytoplasmic tails of membrane proteins, leading to their selection and concentration.</text>
</comment>
<comment type="caution">
    <text evidence="9">The sequence shown here is derived from an EMBL/GenBank/DDBJ whole genome shotgun (WGS) entry which is preliminary data.</text>
</comment>
<keyword evidence="5 6" id="KW-0472">Membrane</keyword>
<feature type="domain" description="Clathrin/coatomer adaptor adaptin-like N-terminal" evidence="8">
    <location>
        <begin position="7"/>
        <end position="522"/>
    </location>
</feature>
<comment type="subcellular location">
    <subcellularLocation>
        <location evidence="1">Endomembrane system</location>
    </subcellularLocation>
</comment>
<protein>
    <recommendedName>
        <fullName evidence="6">AP complex subunit beta</fullName>
    </recommendedName>
</protein>
<dbReference type="AlphaFoldDB" id="A0A8H6XRC4"/>
<dbReference type="Gene3D" id="1.25.10.10">
    <property type="entry name" value="Leucine-rich Repeat Variant"/>
    <property type="match status" value="1"/>
</dbReference>
<organism evidence="9 10">
    <name type="scientific">Mycena venus</name>
    <dbReference type="NCBI Taxonomy" id="2733690"/>
    <lineage>
        <taxon>Eukaryota</taxon>
        <taxon>Fungi</taxon>
        <taxon>Dikarya</taxon>
        <taxon>Basidiomycota</taxon>
        <taxon>Agaricomycotina</taxon>
        <taxon>Agaricomycetes</taxon>
        <taxon>Agaricomycetidae</taxon>
        <taxon>Agaricales</taxon>
        <taxon>Marasmiineae</taxon>
        <taxon>Mycenaceae</taxon>
        <taxon>Mycena</taxon>
    </lineage>
</organism>
<evidence type="ECO:0000256" key="2">
    <source>
        <dbReference type="ARBA" id="ARBA00006613"/>
    </source>
</evidence>
<dbReference type="InterPro" id="IPR016024">
    <property type="entry name" value="ARM-type_fold"/>
</dbReference>
<dbReference type="PIRSF" id="PIRSF002291">
    <property type="entry name" value="AP_complex_beta"/>
    <property type="match status" value="1"/>
</dbReference>
<evidence type="ECO:0000256" key="1">
    <source>
        <dbReference type="ARBA" id="ARBA00004308"/>
    </source>
</evidence>
<proteinExistence type="inferred from homology"/>
<keyword evidence="3 6" id="KW-0813">Transport</keyword>
<dbReference type="OrthoDB" id="10254310at2759"/>
<dbReference type="GO" id="GO:0012505">
    <property type="term" value="C:endomembrane system"/>
    <property type="evidence" value="ECO:0007669"/>
    <property type="project" value="UniProtKB-SubCell"/>
</dbReference>
<evidence type="ECO:0000256" key="3">
    <source>
        <dbReference type="ARBA" id="ARBA00022448"/>
    </source>
</evidence>
<name>A0A8H6XRC4_9AGAR</name>
<dbReference type="GO" id="GO:0030117">
    <property type="term" value="C:membrane coat"/>
    <property type="evidence" value="ECO:0007669"/>
    <property type="project" value="InterPro"/>
</dbReference>
<dbReference type="GO" id="GO:0016192">
    <property type="term" value="P:vesicle-mediated transport"/>
    <property type="evidence" value="ECO:0007669"/>
    <property type="project" value="InterPro"/>
</dbReference>
<dbReference type="Proteomes" id="UP000620124">
    <property type="component" value="Unassembled WGS sequence"/>
</dbReference>
<dbReference type="EMBL" id="JACAZI010000014">
    <property type="protein sequence ID" value="KAF7345066.1"/>
    <property type="molecule type" value="Genomic_DNA"/>
</dbReference>
<dbReference type="Pfam" id="PF01602">
    <property type="entry name" value="Adaptin_N"/>
    <property type="match status" value="1"/>
</dbReference>
<gene>
    <name evidence="9" type="ORF">MVEN_01669900</name>
</gene>
<dbReference type="GO" id="GO:0006886">
    <property type="term" value="P:intracellular protein transport"/>
    <property type="evidence" value="ECO:0007669"/>
    <property type="project" value="InterPro"/>
</dbReference>
<evidence type="ECO:0000256" key="5">
    <source>
        <dbReference type="ARBA" id="ARBA00023136"/>
    </source>
</evidence>
<sequence>MSRVPRKGENYELSVDLNSGYPEKRKDAIKRVIASMTVGKDVSGLFPDVLKNMQTEDLEQKKLVYLYLMNYAKTQPELVILAVNTFVKDADDPNPLVRALAIRTMGVLRAEKIIDYLCDPLQKCLRDENPYVRKTAAICVAKLYDLKPELVIENGFLDQLRDMIADSNPMVVANTVAALTDIHIAASAQPSSSTSDPGIFVISASILNKLLIALNECSEWGRVAILNALARYDAQDEKESEHICERVVPQFQHANGSVVLAAMKVIMIHIRGVRREDLTKQLIRKMAPPLVTLLSSPPEVQWVALRNINLLLQKRPEILSTEMRVFFCKYNDPLYVKIEKLDIMVRLAGENNVDALLSELKEYASEVDVDFVRKSVKAIGQTAVKIDVAAERCVNVLLELIATRDIFRKYPSTYEGVIPTLCSNLDELDEPEAKASLIWIIGEYANKIDNADELLNIFVESFVDESYFVQLQTLTAVVKLFLKKPDSSQAIVQLVLNKATKDCDSPDVRDRAYIYWRLLSTDPGAAKAVVLSYRPPISIPRTTVAPALLEELLGEVSNLSSVYHKPAETFVGLGRVGVDSVLQKGANFADEDQFSAKKALQTVAAGQQAENLLDFGDDLATDGQPSGLAATDVLTQTPAAANLMSGMSSNPLDDLVSIFGSASMAAPTTAPVADPMSAFGGGFGGAALSPSPAVVSPPPVQAQAQQPQEDLLGLF</sequence>
<dbReference type="InterPro" id="IPR026739">
    <property type="entry name" value="AP_beta"/>
</dbReference>
<evidence type="ECO:0000256" key="4">
    <source>
        <dbReference type="ARBA" id="ARBA00022927"/>
    </source>
</evidence>
<evidence type="ECO:0000313" key="9">
    <source>
        <dbReference type="EMBL" id="KAF7345066.1"/>
    </source>
</evidence>
<keyword evidence="10" id="KW-1185">Reference proteome</keyword>
<dbReference type="SUPFAM" id="SSF48371">
    <property type="entry name" value="ARM repeat"/>
    <property type="match status" value="1"/>
</dbReference>
<dbReference type="InterPro" id="IPR016342">
    <property type="entry name" value="AP_complex_bsu_1_2_4"/>
</dbReference>
<dbReference type="GO" id="GO:0030276">
    <property type="term" value="F:clathrin binding"/>
    <property type="evidence" value="ECO:0007669"/>
    <property type="project" value="InterPro"/>
</dbReference>
<dbReference type="InterPro" id="IPR002553">
    <property type="entry name" value="Clathrin/coatomer_adapt-like_N"/>
</dbReference>
<evidence type="ECO:0000313" key="10">
    <source>
        <dbReference type="Proteomes" id="UP000620124"/>
    </source>
</evidence>